<dbReference type="Pfam" id="PF00535">
    <property type="entry name" value="Glycos_transf_2"/>
    <property type="match status" value="1"/>
</dbReference>
<dbReference type="InterPro" id="IPR001173">
    <property type="entry name" value="Glyco_trans_2-like"/>
</dbReference>
<protein>
    <recommendedName>
        <fullName evidence="1">Glycosyltransferase 2-like domain-containing protein</fullName>
    </recommendedName>
</protein>
<reference evidence="2 3" key="1">
    <citation type="journal article" date="2016" name="Nat. Commun.">
        <title>Thousands of microbial genomes shed light on interconnected biogeochemical processes in an aquifer system.</title>
        <authorList>
            <person name="Anantharaman K."/>
            <person name="Brown C.T."/>
            <person name="Hug L.A."/>
            <person name="Sharon I."/>
            <person name="Castelle C.J."/>
            <person name="Probst A.J."/>
            <person name="Thomas B.C."/>
            <person name="Singh A."/>
            <person name="Wilkins M.J."/>
            <person name="Karaoz U."/>
            <person name="Brodie E.L."/>
            <person name="Williams K.H."/>
            <person name="Hubbard S.S."/>
            <person name="Banfield J.F."/>
        </authorList>
    </citation>
    <scope>NUCLEOTIDE SEQUENCE [LARGE SCALE GENOMIC DNA]</scope>
</reference>
<dbReference type="InterPro" id="IPR029044">
    <property type="entry name" value="Nucleotide-diphossugar_trans"/>
</dbReference>
<evidence type="ECO:0000259" key="1">
    <source>
        <dbReference type="Pfam" id="PF00535"/>
    </source>
</evidence>
<dbReference type="PANTHER" id="PTHR48090">
    <property type="entry name" value="UNDECAPRENYL-PHOSPHATE 4-DEOXY-4-FORMAMIDO-L-ARABINOSE TRANSFERASE-RELATED"/>
    <property type="match status" value="1"/>
</dbReference>
<feature type="domain" description="Glycosyltransferase 2-like" evidence="1">
    <location>
        <begin position="7"/>
        <end position="112"/>
    </location>
</feature>
<dbReference type="STRING" id="1798396.A2973_03760"/>
<accession>A0A1F6B0F6</accession>
<dbReference type="Proteomes" id="UP000176409">
    <property type="component" value="Unassembled WGS sequence"/>
</dbReference>
<name>A0A1F6B0F6_9BACT</name>
<organism evidence="2 3">
    <name type="scientific">Candidatus Gottesmanbacteria bacterium RIFCSPLOWO2_01_FULL_49_10</name>
    <dbReference type="NCBI Taxonomy" id="1798396"/>
    <lineage>
        <taxon>Bacteria</taxon>
        <taxon>Candidatus Gottesmaniibacteriota</taxon>
    </lineage>
</organism>
<dbReference type="InterPro" id="IPR050256">
    <property type="entry name" value="Glycosyltransferase_2"/>
</dbReference>
<dbReference type="CDD" id="cd04179">
    <property type="entry name" value="DPM_DPG-synthase_like"/>
    <property type="match status" value="1"/>
</dbReference>
<gene>
    <name evidence="2" type="ORF">A2973_03760</name>
</gene>
<evidence type="ECO:0000313" key="3">
    <source>
        <dbReference type="Proteomes" id="UP000176409"/>
    </source>
</evidence>
<comment type="caution">
    <text evidence="2">The sequence shown here is derived from an EMBL/GenBank/DDBJ whole genome shotgun (WGS) entry which is preliminary data.</text>
</comment>
<dbReference type="SUPFAM" id="SSF53448">
    <property type="entry name" value="Nucleotide-diphospho-sugar transferases"/>
    <property type="match status" value="1"/>
</dbReference>
<dbReference type="EMBL" id="MFJZ01000024">
    <property type="protein sequence ID" value="OGG30409.1"/>
    <property type="molecule type" value="Genomic_DNA"/>
</dbReference>
<dbReference type="AlphaFoldDB" id="A0A1F6B0F6"/>
<proteinExistence type="predicted"/>
<sequence length="239" mass="27061">MKNPDLSLILPVHNQEKIIAPVYRDIVHMLDRLKISYECILVENGSSDATLGVLTTLARSYPHTRVYTAPKGYGSAVLRGLGVSRGVYVSYMPSDGQIDLGVFPILWQLATSRKWQLVKIQRATRESLSRSACSSLFSAIVRTLFHTSVTDINGSPRIFLRKYVPVLDLGYRDSFIDAEFAAKARVLGWNIKEIPMRTLPRVGGTSTRSWRTFIEFFTNIWHYKTGSAFSDWKHHVTHA</sequence>
<dbReference type="Gene3D" id="3.90.550.10">
    <property type="entry name" value="Spore Coat Polysaccharide Biosynthesis Protein SpsA, Chain A"/>
    <property type="match status" value="1"/>
</dbReference>
<evidence type="ECO:0000313" key="2">
    <source>
        <dbReference type="EMBL" id="OGG30409.1"/>
    </source>
</evidence>